<dbReference type="GO" id="GO:0005762">
    <property type="term" value="C:mitochondrial large ribosomal subunit"/>
    <property type="evidence" value="ECO:0007669"/>
    <property type="project" value="TreeGrafter"/>
</dbReference>
<gene>
    <name evidence="6" type="ORF">SCODWIG_01224</name>
</gene>
<dbReference type="FunFam" id="2.30.170.40:FF:000003">
    <property type="entry name" value="54S ribosomal protein L24"/>
    <property type="match status" value="1"/>
</dbReference>
<protein>
    <recommendedName>
        <fullName evidence="4">Large ribosomal subunit protein bL28m</fullName>
    </recommendedName>
</protein>
<dbReference type="Proteomes" id="UP000262825">
    <property type="component" value="Unassembled WGS sequence"/>
</dbReference>
<evidence type="ECO:0000256" key="4">
    <source>
        <dbReference type="ARBA" id="ARBA00035269"/>
    </source>
</evidence>
<dbReference type="Pfam" id="PF00830">
    <property type="entry name" value="Ribosomal_L28"/>
    <property type="match status" value="1"/>
</dbReference>
<dbReference type="InterPro" id="IPR026569">
    <property type="entry name" value="Ribosomal_bL28"/>
</dbReference>
<evidence type="ECO:0000256" key="5">
    <source>
        <dbReference type="ARBA" id="ARBA00037226"/>
    </source>
</evidence>
<dbReference type="SUPFAM" id="SSF143800">
    <property type="entry name" value="L28p-like"/>
    <property type="match status" value="1"/>
</dbReference>
<dbReference type="HAMAP" id="MF_00373">
    <property type="entry name" value="Ribosomal_bL28"/>
    <property type="match status" value="1"/>
</dbReference>
<dbReference type="PANTHER" id="PTHR13528:SF2">
    <property type="entry name" value="LARGE RIBOSOMAL SUBUNIT PROTEIN BL28M"/>
    <property type="match status" value="1"/>
</dbReference>
<keyword evidence="3" id="KW-0687">Ribonucleoprotein</keyword>
<dbReference type="InterPro" id="IPR034704">
    <property type="entry name" value="Ribosomal_bL28/bL31-like_sf"/>
</dbReference>
<dbReference type="InterPro" id="IPR037147">
    <property type="entry name" value="Ribosomal_bL28_sf"/>
</dbReference>
<comment type="similarity">
    <text evidence="1">Belongs to the bacterial ribosomal protein bL28 family.</text>
</comment>
<evidence type="ECO:0000256" key="2">
    <source>
        <dbReference type="ARBA" id="ARBA00022980"/>
    </source>
</evidence>
<dbReference type="VEuPathDB" id="FungiDB:SCODWIG_01224"/>
<proteinExistence type="inferred from homology"/>
<organism evidence="6 7">
    <name type="scientific">Saccharomycodes ludwigii</name>
    <dbReference type="NCBI Taxonomy" id="36035"/>
    <lineage>
        <taxon>Eukaryota</taxon>
        <taxon>Fungi</taxon>
        <taxon>Dikarya</taxon>
        <taxon>Ascomycota</taxon>
        <taxon>Saccharomycotina</taxon>
        <taxon>Saccharomycetes</taxon>
        <taxon>Saccharomycodales</taxon>
        <taxon>Saccharomycodaceae</taxon>
        <taxon>Saccharomycodes</taxon>
    </lineage>
</organism>
<evidence type="ECO:0000256" key="3">
    <source>
        <dbReference type="ARBA" id="ARBA00023274"/>
    </source>
</evidence>
<dbReference type="PANTHER" id="PTHR13528">
    <property type="entry name" value="39S RIBOSOMAL PROTEIN L28, MITOCHONDRIAL"/>
    <property type="match status" value="1"/>
</dbReference>
<dbReference type="EMBL" id="UFAJ01000146">
    <property type="protein sequence ID" value="SSD59463.1"/>
    <property type="molecule type" value="Genomic_DNA"/>
</dbReference>
<dbReference type="GO" id="GO:0003735">
    <property type="term" value="F:structural constituent of ribosome"/>
    <property type="evidence" value="ECO:0007669"/>
    <property type="project" value="InterPro"/>
</dbReference>
<dbReference type="AlphaFoldDB" id="A0A376B458"/>
<sequence>MMNRLTFIRKISILGSPLLREWRLVESRRVAVKPEYKVGDSKPLYVPPRRPEFPDYKYGESKIFKQSNKGLYGGQFIQFGNNVSESKKKVRRRWLPNIIKKGLWSETLNKIIRIKLTTKVYRTITKEGGIDNYLTKDKSARIKELGPAGWKLRYRILTKKEQLSNSPHKDLPVVEKADGSKSKIYYNFSIDGKTYQITVGKRKLLYYLFPLEILEHKADGESLSYKKFISLYQERSTEQILQALSKYGFDLNTISV</sequence>
<accession>A0A376B458</accession>
<evidence type="ECO:0000256" key="1">
    <source>
        <dbReference type="ARBA" id="ARBA00008760"/>
    </source>
</evidence>
<evidence type="ECO:0000313" key="7">
    <source>
        <dbReference type="Proteomes" id="UP000262825"/>
    </source>
</evidence>
<keyword evidence="2 6" id="KW-0689">Ribosomal protein</keyword>
<evidence type="ECO:0000313" key="6">
    <source>
        <dbReference type="EMBL" id="SSD59463.1"/>
    </source>
</evidence>
<name>A0A376B458_9ASCO</name>
<keyword evidence="7" id="KW-1185">Reference proteome</keyword>
<reference evidence="7" key="1">
    <citation type="submission" date="2018-06" db="EMBL/GenBank/DDBJ databases">
        <authorList>
            <person name="Guldener U."/>
        </authorList>
    </citation>
    <scope>NUCLEOTIDE SEQUENCE [LARGE SCALE GENOMIC DNA]</scope>
    <source>
        <strain evidence="7">UTAD17</strain>
    </source>
</reference>
<dbReference type="Gene3D" id="2.30.170.40">
    <property type="entry name" value="Ribosomal protein L28/L24"/>
    <property type="match status" value="1"/>
</dbReference>
<comment type="function">
    <text evidence="5">Component of the mitochondrial ribosome (mitoribosome), a dedicated translation machinery responsible for the synthesis of mitochondrial genome-encoded proteins, including at least some of the essential transmembrane subunits of the mitochondrial respiratory chain. The mitoribosomes are attached to the mitochondrial inner membrane and translation products are cotranslationally integrated into the membrane.</text>
</comment>